<dbReference type="PROSITE" id="PS50914">
    <property type="entry name" value="BON"/>
    <property type="match status" value="1"/>
</dbReference>
<evidence type="ECO:0000313" key="5">
    <source>
        <dbReference type="EMBL" id="PWS37541.1"/>
    </source>
</evidence>
<gene>
    <name evidence="5" type="ORF">DFH01_11990</name>
</gene>
<dbReference type="Pfam" id="PF04972">
    <property type="entry name" value="BON"/>
    <property type="match status" value="1"/>
</dbReference>
<dbReference type="SUPFAM" id="SSF54631">
    <property type="entry name" value="CBS-domain pair"/>
    <property type="match status" value="1"/>
</dbReference>
<organism evidence="5 6">
    <name type="scientific">Falsiroseomonas bella</name>
    <dbReference type="NCBI Taxonomy" id="2184016"/>
    <lineage>
        <taxon>Bacteria</taxon>
        <taxon>Pseudomonadati</taxon>
        <taxon>Pseudomonadota</taxon>
        <taxon>Alphaproteobacteria</taxon>
        <taxon>Acetobacterales</taxon>
        <taxon>Roseomonadaceae</taxon>
        <taxon>Falsiroseomonas</taxon>
    </lineage>
</organism>
<dbReference type="InterPro" id="IPR007055">
    <property type="entry name" value="BON_dom"/>
</dbReference>
<dbReference type="PANTHER" id="PTHR43080:SF26">
    <property type="entry name" value="REGULATORY PROTEIN"/>
    <property type="match status" value="1"/>
</dbReference>
<dbReference type="RefSeq" id="WP_109870649.1">
    <property type="nucleotide sequence ID" value="NZ_QGNA01000002.1"/>
</dbReference>
<dbReference type="InterPro" id="IPR051257">
    <property type="entry name" value="Diverse_CBS-Domain"/>
</dbReference>
<dbReference type="AlphaFoldDB" id="A0A317FEN0"/>
<reference evidence="6" key="1">
    <citation type="submission" date="2018-05" db="EMBL/GenBank/DDBJ databases">
        <authorList>
            <person name="Du Z."/>
            <person name="Wang X."/>
        </authorList>
    </citation>
    <scope>NUCLEOTIDE SEQUENCE [LARGE SCALE GENOMIC DNA]</scope>
    <source>
        <strain evidence="6">CQN31</strain>
    </source>
</reference>
<keyword evidence="6" id="KW-1185">Reference proteome</keyword>
<sequence length="229" mass="24981">MRARDLMTRDPITLPPDTPLPLVARILAERGISGAPVVDADGRLLGMVTESDLIRRLAAPEDAPRSWLVEFFTPAGRQAARYARTHGQTARDVMTTGLVTATEDTPIGVIAQALEERGIRRVPVVRDGRLVGVVARADLIRALMAPEGSLAEDAPDERIRRQLGEAMRGQPWVDAFFIYPEVTDGVVSFRGYCRNDEVKRALRVLAETIPGVKGVEVMVEKPPLPVATG</sequence>
<feature type="domain" description="CBS" evidence="4">
    <location>
        <begin position="7"/>
        <end position="63"/>
    </location>
</feature>
<proteinExistence type="predicted"/>
<feature type="domain" description="BON" evidence="3">
    <location>
        <begin position="155"/>
        <end position="223"/>
    </location>
</feature>
<dbReference type="OrthoDB" id="9783590at2"/>
<dbReference type="Gene3D" id="3.10.580.10">
    <property type="entry name" value="CBS-domain"/>
    <property type="match status" value="1"/>
</dbReference>
<dbReference type="EMBL" id="QGNA01000002">
    <property type="protein sequence ID" value="PWS37541.1"/>
    <property type="molecule type" value="Genomic_DNA"/>
</dbReference>
<dbReference type="PANTHER" id="PTHR43080">
    <property type="entry name" value="CBS DOMAIN-CONTAINING PROTEIN CBSX3, MITOCHONDRIAL"/>
    <property type="match status" value="1"/>
</dbReference>
<dbReference type="InterPro" id="IPR017080">
    <property type="entry name" value="UCP036990_CBS_BON"/>
</dbReference>
<keyword evidence="1 2" id="KW-0129">CBS domain</keyword>
<evidence type="ECO:0000256" key="2">
    <source>
        <dbReference type="PROSITE-ProRule" id="PRU00703"/>
    </source>
</evidence>
<name>A0A317FEN0_9PROT</name>
<comment type="caution">
    <text evidence="5">The sequence shown here is derived from an EMBL/GenBank/DDBJ whole genome shotgun (WGS) entry which is preliminary data.</text>
</comment>
<evidence type="ECO:0000256" key="1">
    <source>
        <dbReference type="ARBA" id="ARBA00023122"/>
    </source>
</evidence>
<dbReference type="CDD" id="cd04586">
    <property type="entry name" value="CBS_pair_BON_assoc"/>
    <property type="match status" value="1"/>
</dbReference>
<accession>A0A317FEN0</accession>
<feature type="domain" description="CBS" evidence="4">
    <location>
        <begin position="94"/>
        <end position="152"/>
    </location>
</feature>
<protein>
    <recommendedName>
        <fullName evidence="7">CBS domain-containing protein</fullName>
    </recommendedName>
</protein>
<evidence type="ECO:0000259" key="4">
    <source>
        <dbReference type="PROSITE" id="PS51371"/>
    </source>
</evidence>
<dbReference type="Proteomes" id="UP000245765">
    <property type="component" value="Unassembled WGS sequence"/>
</dbReference>
<dbReference type="SMART" id="SM00116">
    <property type="entry name" value="CBS"/>
    <property type="match status" value="2"/>
</dbReference>
<dbReference type="InterPro" id="IPR000644">
    <property type="entry name" value="CBS_dom"/>
</dbReference>
<dbReference type="InterPro" id="IPR046342">
    <property type="entry name" value="CBS_dom_sf"/>
</dbReference>
<evidence type="ECO:0008006" key="7">
    <source>
        <dbReference type="Google" id="ProtNLM"/>
    </source>
</evidence>
<evidence type="ECO:0000259" key="3">
    <source>
        <dbReference type="PROSITE" id="PS50914"/>
    </source>
</evidence>
<dbReference type="PIRSF" id="PIRSF036990">
    <property type="entry name" value="UCP036990_CBS_BON"/>
    <property type="match status" value="1"/>
</dbReference>
<evidence type="ECO:0000313" key="6">
    <source>
        <dbReference type="Proteomes" id="UP000245765"/>
    </source>
</evidence>
<dbReference type="Pfam" id="PF00571">
    <property type="entry name" value="CBS"/>
    <property type="match status" value="2"/>
</dbReference>
<dbReference type="PROSITE" id="PS51371">
    <property type="entry name" value="CBS"/>
    <property type="match status" value="2"/>
</dbReference>